<feature type="compositionally biased region" description="Basic residues" evidence="1">
    <location>
        <begin position="647"/>
        <end position="662"/>
    </location>
</feature>
<evidence type="ECO:0000313" key="3">
    <source>
        <dbReference type="Proteomes" id="UP000037122"/>
    </source>
</evidence>
<dbReference type="VEuPathDB" id="FungiDB:CJI97_004367"/>
<feature type="compositionally biased region" description="Polar residues" evidence="1">
    <location>
        <begin position="632"/>
        <end position="641"/>
    </location>
</feature>
<sequence length="662" mass="73469">MTEVLGYCRRVSFNNVHPDDDLLRFYSYSFHEPTLPTDPPRFFGNYSLTSHKRLKLPDPPSKSILKNKLSQQQLKDNLDRARSLGVSYHGDINDLADFPPDSVPRLEVAVVCVEDGADDDGPKSPTGSSTNSSSSLQPPPPPPTGGRRKSYLGMSDEELMALDPQFNTPRTSDISSFKFDSQQTYYKNSPRRSSAVAATTVVPQAKQVIYPLLNENNYPSISLTAKHEDYDHNILTARKLMTVLSGRKHTWNSLDWLLQTNKEAIGPNEPGFLQSGDYLIVAALVPLKYFNANTTRKKNALEDKLYKKCEHLLDYILHSLPDKLLCLKVTVEFVIDVPPADPMTLTGKRPPPVGTKFMVDHLFKQYLPNLVILGNKSTNLNFKYPMRKMKSSLSASSGSTPSGQGFSLSKFHLAPQMSSGSDEHEVYLIKLTSYVIKYSPVPVIIVGTHNTAIHKKNGTRPLLVTFSDQPLGPKITLDVPQRSGGRKPSTTSTASIESYAGPQDGASVCSLDESLQHINMGDTLADLMSCLSESKFQDMLSVVSQCSLTELRNYLTSLSDTSKNPEAKLNSKVHQAYQSYSHTRTGVSHLASRTLSNSSDGKPYKVKSMISYSEEEERKNEKKLNDKRLKKSVSQSSNGLASSGDKKVKKKKSFLQKIGFKK</sequence>
<protein>
    <submittedName>
        <fullName evidence="2">Uncharacterized protein</fullName>
    </submittedName>
</protein>
<dbReference type="VEuPathDB" id="FungiDB:CJI96_0005328"/>
<feature type="compositionally biased region" description="Basic and acidic residues" evidence="1">
    <location>
        <begin position="616"/>
        <end position="627"/>
    </location>
</feature>
<dbReference type="VEuPathDB" id="FungiDB:B9J08_004305"/>
<comment type="caution">
    <text evidence="2">The sequence shown here is derived from an EMBL/GenBank/DDBJ whole genome shotgun (WGS) entry which is preliminary data.</text>
</comment>
<evidence type="ECO:0000313" key="2">
    <source>
        <dbReference type="EMBL" id="KND98750.1"/>
    </source>
</evidence>
<evidence type="ECO:0000256" key="1">
    <source>
        <dbReference type="SAM" id="MobiDB-lite"/>
    </source>
</evidence>
<feature type="region of interest" description="Disordered" evidence="1">
    <location>
        <begin position="582"/>
        <end position="662"/>
    </location>
</feature>
<dbReference type="AlphaFoldDB" id="A0A0L0NYH5"/>
<organism evidence="2 3">
    <name type="scientific">Candidozyma auris</name>
    <name type="common">Yeast</name>
    <name type="synonym">Candida auris</name>
    <dbReference type="NCBI Taxonomy" id="498019"/>
    <lineage>
        <taxon>Eukaryota</taxon>
        <taxon>Fungi</taxon>
        <taxon>Dikarya</taxon>
        <taxon>Ascomycota</taxon>
        <taxon>Saccharomycotina</taxon>
        <taxon>Pichiomycetes</taxon>
        <taxon>Metschnikowiaceae</taxon>
        <taxon>Candidozyma</taxon>
    </lineage>
</organism>
<accession>A0A0L0NYH5</accession>
<dbReference type="VEuPathDB" id="FungiDB:QG37_04657"/>
<feature type="compositionally biased region" description="Polar residues" evidence="1">
    <location>
        <begin position="582"/>
        <end position="600"/>
    </location>
</feature>
<name>A0A0L0NYH5_CANAR</name>
<dbReference type="VEuPathDB" id="FungiDB:CJJ09_005113"/>
<gene>
    <name evidence="2" type="ORF">QG37_04657</name>
</gene>
<dbReference type="EMBL" id="LGST01000031">
    <property type="protein sequence ID" value="KND98750.1"/>
    <property type="molecule type" value="Genomic_DNA"/>
</dbReference>
<feature type="compositionally biased region" description="Low complexity" evidence="1">
    <location>
        <begin position="123"/>
        <end position="136"/>
    </location>
</feature>
<feature type="region of interest" description="Disordered" evidence="1">
    <location>
        <begin position="115"/>
        <end position="151"/>
    </location>
</feature>
<reference evidence="3" key="1">
    <citation type="journal article" date="2015" name="BMC Genomics">
        <title>Draft genome of a commonly misdiagnosed multidrug resistant pathogen Candida auris.</title>
        <authorList>
            <person name="Chatterjee S."/>
            <person name="Alampalli S.V."/>
            <person name="Nageshan R.K."/>
            <person name="Chettiar S.T."/>
            <person name="Joshi S."/>
            <person name="Tatu U.S."/>
        </authorList>
    </citation>
    <scope>NUCLEOTIDE SEQUENCE [LARGE SCALE GENOMIC DNA]</scope>
    <source>
        <strain evidence="3">6684</strain>
    </source>
</reference>
<proteinExistence type="predicted"/>
<dbReference type="VEuPathDB" id="FungiDB:CJJ07_002070"/>
<feature type="region of interest" description="Disordered" evidence="1">
    <location>
        <begin position="478"/>
        <end position="498"/>
    </location>
</feature>
<dbReference type="Proteomes" id="UP000037122">
    <property type="component" value="Unassembled WGS sequence"/>
</dbReference>